<organism evidence="1 2">
    <name type="scientific">Protopolystoma xenopodis</name>
    <dbReference type="NCBI Taxonomy" id="117903"/>
    <lineage>
        <taxon>Eukaryota</taxon>
        <taxon>Metazoa</taxon>
        <taxon>Spiralia</taxon>
        <taxon>Lophotrochozoa</taxon>
        <taxon>Platyhelminthes</taxon>
        <taxon>Monogenea</taxon>
        <taxon>Polyopisthocotylea</taxon>
        <taxon>Polystomatidea</taxon>
        <taxon>Polystomatidae</taxon>
        <taxon>Protopolystoma</taxon>
    </lineage>
</organism>
<evidence type="ECO:0000313" key="2">
    <source>
        <dbReference type="Proteomes" id="UP000784294"/>
    </source>
</evidence>
<accession>A0A448XMZ2</accession>
<protein>
    <submittedName>
        <fullName evidence="1">Uncharacterized protein</fullName>
    </submittedName>
</protein>
<keyword evidence="2" id="KW-1185">Reference proteome</keyword>
<proteinExistence type="predicted"/>
<evidence type="ECO:0000313" key="1">
    <source>
        <dbReference type="EMBL" id="VEL40634.1"/>
    </source>
</evidence>
<name>A0A448XMZ2_9PLAT</name>
<dbReference type="AlphaFoldDB" id="A0A448XMZ2"/>
<dbReference type="InterPro" id="IPR019265">
    <property type="entry name" value="RTRAF"/>
</dbReference>
<sequence>MFKSICIFIEDNLSSEAIQRTKEEHGKAKMNKSGETLDIDEVPLGFEVSDPLLRRAAVALRLLHIGYLRRLQNQANAAIVQVQALTADPKTDGTLGKVGF</sequence>
<dbReference type="Proteomes" id="UP000784294">
    <property type="component" value="Unassembled WGS sequence"/>
</dbReference>
<dbReference type="EMBL" id="CAAALY010265730">
    <property type="protein sequence ID" value="VEL40634.1"/>
    <property type="molecule type" value="Genomic_DNA"/>
</dbReference>
<comment type="caution">
    <text evidence="1">The sequence shown here is derived from an EMBL/GenBank/DDBJ whole genome shotgun (WGS) entry which is preliminary data.</text>
</comment>
<dbReference type="Pfam" id="PF10036">
    <property type="entry name" value="RLL"/>
    <property type="match status" value="1"/>
</dbReference>
<reference evidence="1" key="1">
    <citation type="submission" date="2018-11" db="EMBL/GenBank/DDBJ databases">
        <authorList>
            <consortium name="Pathogen Informatics"/>
        </authorList>
    </citation>
    <scope>NUCLEOTIDE SEQUENCE</scope>
</reference>
<gene>
    <name evidence="1" type="ORF">PXEA_LOCUS34074</name>
</gene>
<dbReference type="PANTHER" id="PTHR15924">
    <property type="entry name" value="CLE"/>
    <property type="match status" value="1"/>
</dbReference>
<dbReference type="OrthoDB" id="514167at2759"/>